<comment type="cofactor">
    <cofactor evidence="1 19">
        <name>Mg(2+)</name>
        <dbReference type="ChEBI" id="CHEBI:18420"/>
    </cofactor>
</comment>
<keyword evidence="9 19" id="KW-0808">Transferase</keyword>
<gene>
    <name evidence="19" type="primary">cobS</name>
    <name evidence="20" type="ORF">H9789_04675</name>
</gene>
<dbReference type="Pfam" id="PF02654">
    <property type="entry name" value="CobS"/>
    <property type="match status" value="1"/>
</dbReference>
<comment type="caution">
    <text evidence="20">The sequence shown here is derived from an EMBL/GenBank/DDBJ whole genome shotgun (WGS) entry which is preliminary data.</text>
</comment>
<dbReference type="Proteomes" id="UP000823865">
    <property type="component" value="Unassembled WGS sequence"/>
</dbReference>
<evidence type="ECO:0000256" key="14">
    <source>
        <dbReference type="ARBA" id="ARBA00025228"/>
    </source>
</evidence>
<evidence type="ECO:0000256" key="8">
    <source>
        <dbReference type="ARBA" id="ARBA00022573"/>
    </source>
</evidence>
<keyword evidence="11 19" id="KW-0460">Magnesium</keyword>
<evidence type="ECO:0000256" key="11">
    <source>
        <dbReference type="ARBA" id="ARBA00022842"/>
    </source>
</evidence>
<protein>
    <recommendedName>
        <fullName evidence="6 19">Adenosylcobinamide-GDP ribazoletransferase</fullName>
        <ecNumber evidence="5 19">2.7.8.26</ecNumber>
    </recommendedName>
    <alternativeName>
        <fullName evidence="16 19">Cobalamin synthase</fullName>
    </alternativeName>
    <alternativeName>
        <fullName evidence="15 19">Cobalamin-5'-phosphate synthase</fullName>
    </alternativeName>
</protein>
<evidence type="ECO:0000256" key="18">
    <source>
        <dbReference type="ARBA" id="ARBA00049504"/>
    </source>
</evidence>
<accession>A0A9E2P2C2</accession>
<reference evidence="20" key="1">
    <citation type="journal article" date="2021" name="PeerJ">
        <title>Extensive microbial diversity within the chicken gut microbiome revealed by metagenomics and culture.</title>
        <authorList>
            <person name="Gilroy R."/>
            <person name="Ravi A."/>
            <person name="Getino M."/>
            <person name="Pursley I."/>
            <person name="Horton D.L."/>
            <person name="Alikhan N.F."/>
            <person name="Baker D."/>
            <person name="Gharbi K."/>
            <person name="Hall N."/>
            <person name="Watson M."/>
            <person name="Adriaenssens E.M."/>
            <person name="Foster-Nyarko E."/>
            <person name="Jarju S."/>
            <person name="Secka A."/>
            <person name="Antonio M."/>
            <person name="Oren A."/>
            <person name="Chaudhuri R.R."/>
            <person name="La Ragione R."/>
            <person name="Hildebrand F."/>
            <person name="Pallen M.J."/>
        </authorList>
    </citation>
    <scope>NUCLEOTIDE SEQUENCE</scope>
    <source>
        <strain evidence="20">G3-2149</strain>
    </source>
</reference>
<evidence type="ECO:0000256" key="3">
    <source>
        <dbReference type="ARBA" id="ARBA00004663"/>
    </source>
</evidence>
<comment type="catalytic activity">
    <reaction evidence="18 19">
        <text>alpha-ribazole 5'-phosphate + adenosylcob(III)inamide-GDP = adenosylcob(III)alamin 5'-phosphate + GMP + H(+)</text>
        <dbReference type="Rhea" id="RHEA:23560"/>
        <dbReference type="ChEBI" id="CHEBI:15378"/>
        <dbReference type="ChEBI" id="CHEBI:57918"/>
        <dbReference type="ChEBI" id="CHEBI:58115"/>
        <dbReference type="ChEBI" id="CHEBI:60487"/>
        <dbReference type="ChEBI" id="CHEBI:60493"/>
        <dbReference type="EC" id="2.7.8.26"/>
    </reaction>
</comment>
<reference evidence="20" key="2">
    <citation type="submission" date="2021-04" db="EMBL/GenBank/DDBJ databases">
        <authorList>
            <person name="Gilroy R."/>
        </authorList>
    </citation>
    <scope>NUCLEOTIDE SEQUENCE</scope>
    <source>
        <strain evidence="20">G3-2149</strain>
    </source>
</reference>
<evidence type="ECO:0000256" key="17">
    <source>
        <dbReference type="ARBA" id="ARBA00048623"/>
    </source>
</evidence>
<comment type="function">
    <text evidence="14 19">Joins adenosylcobinamide-GDP and alpha-ribazole to generate adenosylcobalamin (Ado-cobalamin). Also synthesizes adenosylcobalamin 5'-phosphate from adenosylcobinamide-GDP and alpha-ribazole 5'-phosphate.</text>
</comment>
<evidence type="ECO:0000256" key="2">
    <source>
        <dbReference type="ARBA" id="ARBA00004651"/>
    </source>
</evidence>
<evidence type="ECO:0000313" key="20">
    <source>
        <dbReference type="EMBL" id="MBU3853100.1"/>
    </source>
</evidence>
<organism evidence="20 21">
    <name type="scientific">Candidatus Paraprevotella stercoravium</name>
    <dbReference type="NCBI Taxonomy" id="2838725"/>
    <lineage>
        <taxon>Bacteria</taxon>
        <taxon>Pseudomonadati</taxon>
        <taxon>Bacteroidota</taxon>
        <taxon>Bacteroidia</taxon>
        <taxon>Bacteroidales</taxon>
        <taxon>Prevotellaceae</taxon>
        <taxon>Paraprevotella</taxon>
    </lineage>
</organism>
<evidence type="ECO:0000256" key="1">
    <source>
        <dbReference type="ARBA" id="ARBA00001946"/>
    </source>
</evidence>
<dbReference type="GO" id="GO:0005886">
    <property type="term" value="C:plasma membrane"/>
    <property type="evidence" value="ECO:0007669"/>
    <property type="project" value="UniProtKB-SubCell"/>
</dbReference>
<dbReference type="GO" id="GO:0051073">
    <property type="term" value="F:adenosylcobinamide-GDP ribazoletransferase activity"/>
    <property type="evidence" value="ECO:0007669"/>
    <property type="project" value="UniProtKB-UniRule"/>
</dbReference>
<evidence type="ECO:0000256" key="5">
    <source>
        <dbReference type="ARBA" id="ARBA00013200"/>
    </source>
</evidence>
<dbReference type="InterPro" id="IPR003805">
    <property type="entry name" value="CobS"/>
</dbReference>
<comment type="subcellular location">
    <subcellularLocation>
        <location evidence="2 19">Cell membrane</location>
        <topology evidence="2 19">Multi-pass membrane protein</topology>
    </subcellularLocation>
</comment>
<dbReference type="GO" id="GO:0009236">
    <property type="term" value="P:cobalamin biosynthetic process"/>
    <property type="evidence" value="ECO:0007669"/>
    <property type="project" value="UniProtKB-UniRule"/>
</dbReference>
<dbReference type="HAMAP" id="MF_00719">
    <property type="entry name" value="CobS"/>
    <property type="match status" value="1"/>
</dbReference>
<evidence type="ECO:0000256" key="16">
    <source>
        <dbReference type="ARBA" id="ARBA00032853"/>
    </source>
</evidence>
<name>A0A9E2P2C2_9BACT</name>
<evidence type="ECO:0000256" key="19">
    <source>
        <dbReference type="HAMAP-Rule" id="MF_00719"/>
    </source>
</evidence>
<feature type="transmembrane region" description="Helical" evidence="19">
    <location>
        <begin position="245"/>
        <end position="264"/>
    </location>
</feature>
<dbReference type="EMBL" id="JAHLFU010000087">
    <property type="protein sequence ID" value="MBU3853100.1"/>
    <property type="molecule type" value="Genomic_DNA"/>
</dbReference>
<proteinExistence type="inferred from homology"/>
<sequence>MIKQSSSSISDRIWAALMFFTRLPFWKIRKNVPQEAFRHVVEYWTLSGWLTGGTLAVSYWLCAQIFPTAIALLIALAARLLLTGAFHEDGLADFMDGFGGGHSRERILTIMKDSHIGTFGVLGLVLYLALLYTTWLHLPSHNLPFYLFAGDLYAKACSSQIICRLPYARPSEDAKIRTTYIRPHGRKILPYLLRPLAQLFPIYLWGALCPDQLPAIWTWLVPLLCVEVLIRYLRKRIQGYTGDCCGAVFLITELSFHLTLLAFFHSPVI</sequence>
<evidence type="ECO:0000256" key="6">
    <source>
        <dbReference type="ARBA" id="ARBA00015850"/>
    </source>
</evidence>
<comment type="similarity">
    <text evidence="4 19">Belongs to the CobS family.</text>
</comment>
<evidence type="ECO:0000313" key="21">
    <source>
        <dbReference type="Proteomes" id="UP000823865"/>
    </source>
</evidence>
<evidence type="ECO:0000256" key="12">
    <source>
        <dbReference type="ARBA" id="ARBA00022989"/>
    </source>
</evidence>
<dbReference type="PANTHER" id="PTHR34148:SF1">
    <property type="entry name" value="ADENOSYLCOBINAMIDE-GDP RIBAZOLETRANSFERASE"/>
    <property type="match status" value="1"/>
</dbReference>
<evidence type="ECO:0000256" key="4">
    <source>
        <dbReference type="ARBA" id="ARBA00010561"/>
    </source>
</evidence>
<evidence type="ECO:0000256" key="13">
    <source>
        <dbReference type="ARBA" id="ARBA00023136"/>
    </source>
</evidence>
<keyword evidence="7 19" id="KW-1003">Cell membrane</keyword>
<keyword evidence="12 19" id="KW-1133">Transmembrane helix</keyword>
<feature type="transmembrane region" description="Helical" evidence="19">
    <location>
        <begin position="65"/>
        <end position="82"/>
    </location>
</feature>
<comment type="pathway">
    <text evidence="3 19">Cofactor biosynthesis; adenosylcobalamin biosynthesis; adenosylcobalamin from cob(II)yrinate a,c-diamide: step 7/7.</text>
</comment>
<dbReference type="EC" id="2.7.8.26" evidence="5 19"/>
<evidence type="ECO:0000256" key="9">
    <source>
        <dbReference type="ARBA" id="ARBA00022679"/>
    </source>
</evidence>
<evidence type="ECO:0000256" key="7">
    <source>
        <dbReference type="ARBA" id="ARBA00022475"/>
    </source>
</evidence>
<keyword evidence="8 19" id="KW-0169">Cobalamin biosynthesis</keyword>
<evidence type="ECO:0000256" key="10">
    <source>
        <dbReference type="ARBA" id="ARBA00022692"/>
    </source>
</evidence>
<dbReference type="PANTHER" id="PTHR34148">
    <property type="entry name" value="ADENOSYLCOBINAMIDE-GDP RIBAZOLETRANSFERASE"/>
    <property type="match status" value="1"/>
</dbReference>
<feature type="transmembrane region" description="Helical" evidence="19">
    <location>
        <begin position="116"/>
        <end position="138"/>
    </location>
</feature>
<comment type="catalytic activity">
    <reaction evidence="17 19">
        <text>alpha-ribazole + adenosylcob(III)inamide-GDP = adenosylcob(III)alamin + GMP + H(+)</text>
        <dbReference type="Rhea" id="RHEA:16049"/>
        <dbReference type="ChEBI" id="CHEBI:10329"/>
        <dbReference type="ChEBI" id="CHEBI:15378"/>
        <dbReference type="ChEBI" id="CHEBI:18408"/>
        <dbReference type="ChEBI" id="CHEBI:58115"/>
        <dbReference type="ChEBI" id="CHEBI:60487"/>
        <dbReference type="EC" id="2.7.8.26"/>
    </reaction>
</comment>
<feature type="transmembrane region" description="Helical" evidence="19">
    <location>
        <begin position="214"/>
        <end position="233"/>
    </location>
</feature>
<keyword evidence="10 19" id="KW-0812">Transmembrane</keyword>
<dbReference type="GO" id="GO:0008818">
    <property type="term" value="F:cobalamin 5'-phosphate synthase activity"/>
    <property type="evidence" value="ECO:0007669"/>
    <property type="project" value="UniProtKB-UniRule"/>
</dbReference>
<keyword evidence="13 19" id="KW-0472">Membrane</keyword>
<evidence type="ECO:0000256" key="15">
    <source>
        <dbReference type="ARBA" id="ARBA00032605"/>
    </source>
</evidence>
<dbReference type="AlphaFoldDB" id="A0A9E2P2C2"/>